<organism evidence="12 13">
    <name type="scientific">Oldenlandia corymbosa var. corymbosa</name>
    <dbReference type="NCBI Taxonomy" id="529605"/>
    <lineage>
        <taxon>Eukaryota</taxon>
        <taxon>Viridiplantae</taxon>
        <taxon>Streptophyta</taxon>
        <taxon>Embryophyta</taxon>
        <taxon>Tracheophyta</taxon>
        <taxon>Spermatophyta</taxon>
        <taxon>Magnoliopsida</taxon>
        <taxon>eudicotyledons</taxon>
        <taxon>Gunneridae</taxon>
        <taxon>Pentapetalae</taxon>
        <taxon>asterids</taxon>
        <taxon>lamiids</taxon>
        <taxon>Gentianales</taxon>
        <taxon>Rubiaceae</taxon>
        <taxon>Rubioideae</taxon>
        <taxon>Spermacoceae</taxon>
        <taxon>Hedyotis-Oldenlandia complex</taxon>
        <taxon>Oldenlandia</taxon>
    </lineage>
</organism>
<evidence type="ECO:0000256" key="5">
    <source>
        <dbReference type="ARBA" id="ARBA00022741"/>
    </source>
</evidence>
<evidence type="ECO:0000256" key="4">
    <source>
        <dbReference type="ARBA" id="ARBA00022598"/>
    </source>
</evidence>
<dbReference type="SUPFAM" id="SSF52374">
    <property type="entry name" value="Nucleotidylyl transferase"/>
    <property type="match status" value="1"/>
</dbReference>
<keyword evidence="8 11" id="KW-0030">Aminoacyl-tRNA synthetase</keyword>
<dbReference type="AlphaFoldDB" id="A0AAV1CHM3"/>
<dbReference type="GO" id="GO:0006437">
    <property type="term" value="P:tyrosyl-tRNA aminoacylation"/>
    <property type="evidence" value="ECO:0007669"/>
    <property type="project" value="TreeGrafter"/>
</dbReference>
<accession>A0AAV1CHM3</accession>
<comment type="similarity">
    <text evidence="2 11">Belongs to the class-I aminoacyl-tRNA synthetase family.</text>
</comment>
<dbReference type="PANTHER" id="PTHR46264:SF4">
    <property type="entry name" value="TYROSINE--TRNA LIGASE, CYTOPLASMIC"/>
    <property type="match status" value="1"/>
</dbReference>
<reference evidence="12" key="1">
    <citation type="submission" date="2023-03" db="EMBL/GenBank/DDBJ databases">
        <authorList>
            <person name="Julca I."/>
        </authorList>
    </citation>
    <scope>NUCLEOTIDE SEQUENCE</scope>
</reference>
<dbReference type="PANTHER" id="PTHR46264">
    <property type="entry name" value="TYROSINE-TRNA LIGASE"/>
    <property type="match status" value="1"/>
</dbReference>
<evidence type="ECO:0000313" key="13">
    <source>
        <dbReference type="Proteomes" id="UP001161247"/>
    </source>
</evidence>
<dbReference type="FunFam" id="3.40.50.620:FF:000085">
    <property type="entry name" value="Tyrosine--tRNA ligase 1 cytoplasmic"/>
    <property type="match status" value="1"/>
</dbReference>
<name>A0AAV1CHM3_OLDCO</name>
<proteinExistence type="inferred from homology"/>
<evidence type="ECO:0000256" key="8">
    <source>
        <dbReference type="ARBA" id="ARBA00023146"/>
    </source>
</evidence>
<keyword evidence="7 11" id="KW-0648">Protein biosynthesis</keyword>
<evidence type="ECO:0000256" key="2">
    <source>
        <dbReference type="ARBA" id="ARBA00005594"/>
    </source>
</evidence>
<evidence type="ECO:0000256" key="1">
    <source>
        <dbReference type="ARBA" id="ARBA00002025"/>
    </source>
</evidence>
<sequence>MHIAQGLMKVINVNKLTSSGCHVKIWIADWFAQLNHKLDGELKKIQVVGEYFIETWKAAGMKLDNVEFLWNSKEINSRADEYWPLVMNIGTQFKLPRVQRCLSNYGPFQS</sequence>
<evidence type="ECO:0000313" key="12">
    <source>
        <dbReference type="EMBL" id="CAI9093992.1"/>
    </source>
</evidence>
<dbReference type="InterPro" id="IPR050489">
    <property type="entry name" value="Tyr-tRNA_synthase"/>
</dbReference>
<evidence type="ECO:0000256" key="7">
    <source>
        <dbReference type="ARBA" id="ARBA00022917"/>
    </source>
</evidence>
<gene>
    <name evidence="12" type="ORF">OLC1_LOCUS5271</name>
</gene>
<keyword evidence="4 11" id="KW-0436">Ligase</keyword>
<evidence type="ECO:0000256" key="3">
    <source>
        <dbReference type="ARBA" id="ARBA00013160"/>
    </source>
</evidence>
<comment type="catalytic activity">
    <reaction evidence="10">
        <text>tRNA(Tyr) + L-tyrosine + ATP = L-tyrosyl-tRNA(Tyr) + AMP + diphosphate + H(+)</text>
        <dbReference type="Rhea" id="RHEA:10220"/>
        <dbReference type="Rhea" id="RHEA-COMP:9706"/>
        <dbReference type="Rhea" id="RHEA-COMP:9707"/>
        <dbReference type="ChEBI" id="CHEBI:15378"/>
        <dbReference type="ChEBI" id="CHEBI:30616"/>
        <dbReference type="ChEBI" id="CHEBI:33019"/>
        <dbReference type="ChEBI" id="CHEBI:58315"/>
        <dbReference type="ChEBI" id="CHEBI:78442"/>
        <dbReference type="ChEBI" id="CHEBI:78536"/>
        <dbReference type="ChEBI" id="CHEBI:456215"/>
        <dbReference type="EC" id="6.1.1.1"/>
    </reaction>
</comment>
<dbReference type="EC" id="6.1.1.1" evidence="3"/>
<dbReference type="GO" id="GO:0004831">
    <property type="term" value="F:tyrosine-tRNA ligase activity"/>
    <property type="evidence" value="ECO:0007669"/>
    <property type="project" value="UniProtKB-EC"/>
</dbReference>
<keyword evidence="6 11" id="KW-0067">ATP-binding</keyword>
<keyword evidence="5 11" id="KW-0547">Nucleotide-binding</keyword>
<dbReference type="EMBL" id="OX459119">
    <property type="protein sequence ID" value="CAI9093992.1"/>
    <property type="molecule type" value="Genomic_DNA"/>
</dbReference>
<dbReference type="GO" id="GO:0005737">
    <property type="term" value="C:cytoplasm"/>
    <property type="evidence" value="ECO:0007669"/>
    <property type="project" value="TreeGrafter"/>
</dbReference>
<dbReference type="Proteomes" id="UP001161247">
    <property type="component" value="Chromosome 2"/>
</dbReference>
<evidence type="ECO:0000256" key="11">
    <source>
        <dbReference type="RuleBase" id="RU363036"/>
    </source>
</evidence>
<protein>
    <recommendedName>
        <fullName evidence="3">tyrosine--tRNA ligase</fullName>
        <ecNumber evidence="3">6.1.1.1</ecNumber>
    </recommendedName>
    <alternativeName>
        <fullName evidence="9">Tyrosyl-tRNA synthetase</fullName>
    </alternativeName>
</protein>
<dbReference type="InterPro" id="IPR002305">
    <property type="entry name" value="aa-tRNA-synth_Ic"/>
</dbReference>
<dbReference type="GO" id="GO:0005524">
    <property type="term" value="F:ATP binding"/>
    <property type="evidence" value="ECO:0007669"/>
    <property type="project" value="UniProtKB-KW"/>
</dbReference>
<evidence type="ECO:0000256" key="9">
    <source>
        <dbReference type="ARBA" id="ARBA00033323"/>
    </source>
</evidence>
<evidence type="ECO:0000256" key="6">
    <source>
        <dbReference type="ARBA" id="ARBA00022840"/>
    </source>
</evidence>
<evidence type="ECO:0000256" key="10">
    <source>
        <dbReference type="ARBA" id="ARBA00048248"/>
    </source>
</evidence>
<dbReference type="InterPro" id="IPR014729">
    <property type="entry name" value="Rossmann-like_a/b/a_fold"/>
</dbReference>
<keyword evidence="13" id="KW-1185">Reference proteome</keyword>
<comment type="function">
    <text evidence="1">Catalyzes the attachment of tyrosine to tRNA(Tyr) in a two-step reaction: tyrosine is first activated by ATP to form Tyr-AMP and then transferred to the acceptor end of tRNA(Tyr).</text>
</comment>
<dbReference type="Gene3D" id="3.40.50.620">
    <property type="entry name" value="HUPs"/>
    <property type="match status" value="1"/>
</dbReference>
<dbReference type="Pfam" id="PF00579">
    <property type="entry name" value="tRNA-synt_1b"/>
    <property type="match status" value="1"/>
</dbReference>